<dbReference type="KEGG" id="nano:G5V58_09820"/>
<dbReference type="EMBL" id="CP049257">
    <property type="protein sequence ID" value="QIG43018.1"/>
    <property type="molecule type" value="Genomic_DNA"/>
</dbReference>
<name>A0A6G6WCG0_9ACTN</name>
<dbReference type="PANTHER" id="PTHR43201:SF5">
    <property type="entry name" value="MEDIUM-CHAIN ACYL-COA LIGASE ACSF2, MITOCHONDRIAL"/>
    <property type="match status" value="1"/>
</dbReference>
<evidence type="ECO:0000256" key="1">
    <source>
        <dbReference type="ARBA" id="ARBA00006432"/>
    </source>
</evidence>
<dbReference type="GO" id="GO:0006631">
    <property type="term" value="P:fatty acid metabolic process"/>
    <property type="evidence" value="ECO:0007669"/>
    <property type="project" value="TreeGrafter"/>
</dbReference>
<dbReference type="InterPro" id="IPR042099">
    <property type="entry name" value="ANL_N_sf"/>
</dbReference>
<dbReference type="AlphaFoldDB" id="A0A6G6WCG0"/>
<dbReference type="Pfam" id="PF00501">
    <property type="entry name" value="AMP-binding"/>
    <property type="match status" value="1"/>
</dbReference>
<reference evidence="5 6" key="1">
    <citation type="submission" date="2020-02" db="EMBL/GenBank/DDBJ databases">
        <title>Full genome sequence of Nocardioides sp. R-3366.</title>
        <authorList>
            <person name="Im W.-T."/>
        </authorList>
    </citation>
    <scope>NUCLEOTIDE SEQUENCE [LARGE SCALE GENOMIC DNA]</scope>
    <source>
        <strain evidence="5 6">R-3366</strain>
    </source>
</reference>
<dbReference type="PROSITE" id="PS00455">
    <property type="entry name" value="AMP_BINDING"/>
    <property type="match status" value="1"/>
</dbReference>
<dbReference type="InterPro" id="IPR000873">
    <property type="entry name" value="AMP-dep_synth/lig_dom"/>
</dbReference>
<feature type="domain" description="AMP-dependent synthetase/ligase" evidence="3">
    <location>
        <begin position="12"/>
        <end position="356"/>
    </location>
</feature>
<dbReference type="SUPFAM" id="SSF56801">
    <property type="entry name" value="Acetyl-CoA synthetase-like"/>
    <property type="match status" value="1"/>
</dbReference>
<dbReference type="InterPro" id="IPR025110">
    <property type="entry name" value="AMP-bd_C"/>
</dbReference>
<dbReference type="RefSeq" id="WP_165231699.1">
    <property type="nucleotide sequence ID" value="NZ_CP049257.1"/>
</dbReference>
<dbReference type="InterPro" id="IPR020845">
    <property type="entry name" value="AMP-binding_CS"/>
</dbReference>
<dbReference type="Gene3D" id="3.30.300.30">
    <property type="match status" value="1"/>
</dbReference>
<organism evidence="5 6">
    <name type="scientific">Nocardioides anomalus</name>
    <dbReference type="NCBI Taxonomy" id="2712223"/>
    <lineage>
        <taxon>Bacteria</taxon>
        <taxon>Bacillati</taxon>
        <taxon>Actinomycetota</taxon>
        <taxon>Actinomycetes</taxon>
        <taxon>Propionibacteriales</taxon>
        <taxon>Nocardioidaceae</taxon>
        <taxon>Nocardioides</taxon>
    </lineage>
</organism>
<proteinExistence type="inferred from homology"/>
<evidence type="ECO:0000259" key="3">
    <source>
        <dbReference type="Pfam" id="PF00501"/>
    </source>
</evidence>
<evidence type="ECO:0000259" key="4">
    <source>
        <dbReference type="Pfam" id="PF13193"/>
    </source>
</evidence>
<feature type="domain" description="AMP-binding enzyme C-terminal" evidence="4">
    <location>
        <begin position="407"/>
        <end position="478"/>
    </location>
</feature>
<protein>
    <submittedName>
        <fullName evidence="5">AMP-binding protein</fullName>
    </submittedName>
</protein>
<gene>
    <name evidence="5" type="ORF">G5V58_09820</name>
</gene>
<dbReference type="Proteomes" id="UP000502996">
    <property type="component" value="Chromosome"/>
</dbReference>
<accession>A0A6G6WCG0</accession>
<sequence length="488" mass="52272">MLGLSQTLPSLLREAAERFGDHAAYVEGDREISYAELLDLVERTSEAYVARGVRCGDRVVLWGPNSIDWAVAALAVSYAGGVLVPVNSRYVGPEVADVAERTHAALVVVHDGFLGRDQRRELADAGLSADVVTLADLVATARGGEGLRHADVGPDDVADILFTSGTTGRSKGAMSAHRQTIGVARAWAELGGVRQDDRYLAVNPFFHSFGYKVGIVVGLLTGCTLYPVATFDVGATMRLIEAERITVFPGAPTLYQSILAAPDRAEHDLSSLRLAVTGAAVVPVVLIERMRDELGIDQVVTAFGMTEAVVVSMCREGDSAETVATTNGRAIPGMQMRIADNGELLVRGEHVMLGYLDDPEATREAIDADGWLHTGDIGSLDDDGNLRITDRLKDMYISGGFNVYPAEVEQALLRMDGVADVAVVGVPDERLGEVGKAFVVGDVTPEDVVAFARERLANFKVPRLVERVDALPRNLSGKVLKAELRRGP</sequence>
<keyword evidence="2" id="KW-0436">Ligase</keyword>
<dbReference type="Gene3D" id="3.40.50.12780">
    <property type="entry name" value="N-terminal domain of ligase-like"/>
    <property type="match status" value="1"/>
</dbReference>
<evidence type="ECO:0000313" key="5">
    <source>
        <dbReference type="EMBL" id="QIG43018.1"/>
    </source>
</evidence>
<keyword evidence="6" id="KW-1185">Reference proteome</keyword>
<evidence type="ECO:0000313" key="6">
    <source>
        <dbReference type="Proteomes" id="UP000502996"/>
    </source>
</evidence>
<dbReference type="GO" id="GO:0031956">
    <property type="term" value="F:medium-chain fatty acid-CoA ligase activity"/>
    <property type="evidence" value="ECO:0007669"/>
    <property type="project" value="TreeGrafter"/>
</dbReference>
<dbReference type="Pfam" id="PF13193">
    <property type="entry name" value="AMP-binding_C"/>
    <property type="match status" value="1"/>
</dbReference>
<comment type="similarity">
    <text evidence="1">Belongs to the ATP-dependent AMP-binding enzyme family.</text>
</comment>
<dbReference type="InterPro" id="IPR045851">
    <property type="entry name" value="AMP-bd_C_sf"/>
</dbReference>
<dbReference type="NCBIfam" id="NF005801">
    <property type="entry name" value="PRK07656.1"/>
    <property type="match status" value="1"/>
</dbReference>
<evidence type="ECO:0000256" key="2">
    <source>
        <dbReference type="ARBA" id="ARBA00022598"/>
    </source>
</evidence>
<dbReference type="PANTHER" id="PTHR43201">
    <property type="entry name" value="ACYL-COA SYNTHETASE"/>
    <property type="match status" value="1"/>
</dbReference>